<dbReference type="InterPro" id="IPR041464">
    <property type="entry name" value="TubC_N"/>
</dbReference>
<dbReference type="InterPro" id="IPR042099">
    <property type="entry name" value="ANL_N_sf"/>
</dbReference>
<dbReference type="PROSITE" id="PS00455">
    <property type="entry name" value="AMP_BINDING"/>
    <property type="match status" value="1"/>
</dbReference>
<sequence length="703" mass="76636">MSFREVLKACVDSGIRVKARDGKLLLDDPDKRLTAALRERLVTHKAEILTWLQSDSGAGSLVPIPRRDARQAPLSFPQRRLWFIDQLEGGSRQYNIPTAMRLRGQLDVQAMQAALDRIVARHQILRTVYRFQDDAPVQQVLAPAPIPLAQTDLSALAPEVALSRARDLAMQEAARPFDLSADLMLRCVLIRLADADHVVLLTLHHIASDGWSSGVLVNEFVALYRNRVAGLDDPLPPLPIQYADFAAWQIEEAGQGVLQRGLAYWTRQLEDLPVVHSLPLDRPRPARQRFDARQSSRRVDASQTEALRMLAKANEASLFMLLQAALAIVLGRFGATDDVVVGVPHAGRDRAELAPLIGFFINTLVLRSDLSGNPTLVEVIARVRTTALDAFAAADVPFDLVNDTLRHERSMAYNPLCQVKFVVQNHEAGELALPGLQIEPFVNNVEQVHFDLDLSVGEGRDGLTLAWTYKDLFDGATIDRIAEAYQQVLAALLSDPQQRIDSLALIDAQEREQLLALGRGRSQARTRAHGLIDAFQAQAARSPQAIALRATESGESTDYATLAAHANRLAHALREQGLGPGDRIGICMERGLALPVALLAVLSSGAAYVPLDLRQGSERLARIIADANISVVLVESSSAPASLGGVDMLYLDGAGTDPDWLGEYPAQPLETRLADDAIAYVLYTSGSTGEPKGVEVFHAGLAD</sequence>
<name>A0AB73H3V8_9XANT</name>
<evidence type="ECO:0008006" key="5">
    <source>
        <dbReference type="Google" id="ProtNLM"/>
    </source>
</evidence>
<dbReference type="GO" id="GO:0031177">
    <property type="term" value="F:phosphopantetheine binding"/>
    <property type="evidence" value="ECO:0007669"/>
    <property type="project" value="TreeGrafter"/>
</dbReference>
<dbReference type="Gene3D" id="3.30.559.30">
    <property type="entry name" value="Nonribosomal peptide synthetase, condensation domain"/>
    <property type="match status" value="1"/>
</dbReference>
<dbReference type="Pfam" id="PF00668">
    <property type="entry name" value="Condensation"/>
    <property type="match status" value="1"/>
</dbReference>
<dbReference type="InterPro" id="IPR023213">
    <property type="entry name" value="CAT-like_dom_sf"/>
</dbReference>
<organism evidence="4">
    <name type="scientific">Xanthomonas arboricola</name>
    <dbReference type="NCBI Taxonomy" id="56448"/>
    <lineage>
        <taxon>Bacteria</taxon>
        <taxon>Pseudomonadati</taxon>
        <taxon>Pseudomonadota</taxon>
        <taxon>Gammaproteobacteria</taxon>
        <taxon>Lysobacterales</taxon>
        <taxon>Lysobacteraceae</taxon>
        <taxon>Xanthomonas</taxon>
    </lineage>
</organism>
<dbReference type="Gene3D" id="1.10.10.1830">
    <property type="entry name" value="Non-ribosomal peptide synthase, adenylation domain"/>
    <property type="match status" value="1"/>
</dbReference>
<comment type="caution">
    <text evidence="4">The sequence shown here is derived from an EMBL/GenBank/DDBJ whole genome shotgun (WGS) entry which is preliminary data.</text>
</comment>
<evidence type="ECO:0000313" key="4">
    <source>
        <dbReference type="EMBL" id="MBB5672850.1"/>
    </source>
</evidence>
<dbReference type="GO" id="GO:0009239">
    <property type="term" value="P:enterobactin biosynthetic process"/>
    <property type="evidence" value="ECO:0007669"/>
    <property type="project" value="TreeGrafter"/>
</dbReference>
<dbReference type="Proteomes" id="UP000528595">
    <property type="component" value="Unassembled WGS sequence"/>
</dbReference>
<dbReference type="GO" id="GO:0047527">
    <property type="term" value="F:2,3-dihydroxybenzoate-serine ligase activity"/>
    <property type="evidence" value="ECO:0007669"/>
    <property type="project" value="TreeGrafter"/>
</dbReference>
<gene>
    <name evidence="4" type="ORF">FHR65_004460</name>
</gene>
<evidence type="ECO:0000259" key="3">
    <source>
        <dbReference type="Pfam" id="PF18563"/>
    </source>
</evidence>
<dbReference type="CDD" id="cd19531">
    <property type="entry name" value="LCL_NRPS-like"/>
    <property type="match status" value="1"/>
</dbReference>
<evidence type="ECO:0000259" key="2">
    <source>
        <dbReference type="Pfam" id="PF00668"/>
    </source>
</evidence>
<dbReference type="InterPro" id="IPR020845">
    <property type="entry name" value="AMP-binding_CS"/>
</dbReference>
<dbReference type="RefSeq" id="WP_184429210.1">
    <property type="nucleotide sequence ID" value="NZ_JACHNQ010000006.1"/>
</dbReference>
<dbReference type="PANTHER" id="PTHR45527">
    <property type="entry name" value="NONRIBOSOMAL PEPTIDE SYNTHETASE"/>
    <property type="match status" value="1"/>
</dbReference>
<feature type="domain" description="TubC N-terminal docking" evidence="3">
    <location>
        <begin position="6"/>
        <end position="53"/>
    </location>
</feature>
<dbReference type="Gene3D" id="3.40.50.12780">
    <property type="entry name" value="N-terminal domain of ligase-like"/>
    <property type="match status" value="1"/>
</dbReference>
<dbReference type="FunFam" id="3.40.50.980:FF:000001">
    <property type="entry name" value="Non-ribosomal peptide synthetase"/>
    <property type="match status" value="1"/>
</dbReference>
<dbReference type="GO" id="GO:0005829">
    <property type="term" value="C:cytosol"/>
    <property type="evidence" value="ECO:0007669"/>
    <property type="project" value="TreeGrafter"/>
</dbReference>
<dbReference type="SUPFAM" id="SSF56801">
    <property type="entry name" value="Acetyl-CoA synthetase-like"/>
    <property type="match status" value="1"/>
</dbReference>
<evidence type="ECO:0000259" key="1">
    <source>
        <dbReference type="Pfam" id="PF00501"/>
    </source>
</evidence>
<dbReference type="Pfam" id="PF18563">
    <property type="entry name" value="TubC_N"/>
    <property type="match status" value="1"/>
</dbReference>
<dbReference type="SUPFAM" id="SSF52777">
    <property type="entry name" value="CoA-dependent acyltransferases"/>
    <property type="match status" value="2"/>
</dbReference>
<dbReference type="Gene3D" id="3.30.559.10">
    <property type="entry name" value="Chloramphenicol acetyltransferase-like domain"/>
    <property type="match status" value="1"/>
</dbReference>
<feature type="domain" description="AMP-dependent synthetase/ligase" evidence="1">
    <location>
        <begin position="535"/>
        <end position="701"/>
    </location>
</feature>
<dbReference type="Pfam" id="PF00501">
    <property type="entry name" value="AMP-binding"/>
    <property type="match status" value="1"/>
</dbReference>
<dbReference type="AlphaFoldDB" id="A0AB73H3V8"/>
<dbReference type="PANTHER" id="PTHR45527:SF1">
    <property type="entry name" value="FATTY ACID SYNTHASE"/>
    <property type="match status" value="1"/>
</dbReference>
<dbReference type="InterPro" id="IPR001242">
    <property type="entry name" value="Condensation_dom"/>
</dbReference>
<dbReference type="FunFam" id="3.30.559.10:FF:000012">
    <property type="entry name" value="Non-ribosomal peptide synthetase"/>
    <property type="match status" value="1"/>
</dbReference>
<dbReference type="GO" id="GO:0043041">
    <property type="term" value="P:amino acid activation for nonribosomal peptide biosynthetic process"/>
    <property type="evidence" value="ECO:0007669"/>
    <property type="project" value="TreeGrafter"/>
</dbReference>
<accession>A0AB73H3V8</accession>
<proteinExistence type="predicted"/>
<reference evidence="4" key="1">
    <citation type="submission" date="2020-08" db="EMBL/GenBank/DDBJ databases">
        <title>Studying the diversity of plant-associated saprophytic bacteria and their role in host health and plant-pathogen interactions.</title>
        <authorList>
            <person name="Potnis N."/>
        </authorList>
    </citation>
    <scope>NUCLEOTIDE SEQUENCE</scope>
    <source>
        <strain evidence="4">F21</strain>
    </source>
</reference>
<feature type="non-terminal residue" evidence="4">
    <location>
        <position position="703"/>
    </location>
</feature>
<protein>
    <recommendedName>
        <fullName evidence="5">Non-ribosomal peptide synthetase</fullName>
    </recommendedName>
</protein>
<dbReference type="InterPro" id="IPR044894">
    <property type="entry name" value="TubC_N_sf"/>
</dbReference>
<dbReference type="EMBL" id="JACIIQ010000041">
    <property type="protein sequence ID" value="MBB5672850.1"/>
    <property type="molecule type" value="Genomic_DNA"/>
</dbReference>
<dbReference type="InterPro" id="IPR000873">
    <property type="entry name" value="AMP-dep_synth/lig_dom"/>
</dbReference>
<feature type="domain" description="Condensation" evidence="2">
    <location>
        <begin position="70"/>
        <end position="515"/>
    </location>
</feature>
<dbReference type="GO" id="GO:0009366">
    <property type="term" value="C:enterobactin synthetase complex"/>
    <property type="evidence" value="ECO:0007669"/>
    <property type="project" value="TreeGrafter"/>
</dbReference>